<dbReference type="EMBL" id="CP006939">
    <property type="protein sequence ID" value="AHC15691.1"/>
    <property type="molecule type" value="Genomic_DNA"/>
</dbReference>
<keyword evidence="1" id="KW-1133">Transmembrane helix</keyword>
<proteinExistence type="predicted"/>
<keyword evidence="1" id="KW-0812">Transmembrane</keyword>
<protein>
    <submittedName>
        <fullName evidence="3">Beta-propeller domains of methanol dehydrogenase type</fullName>
    </submittedName>
</protein>
<evidence type="ECO:0000256" key="1">
    <source>
        <dbReference type="SAM" id="Phobius"/>
    </source>
</evidence>
<dbReference type="Pfam" id="PF04536">
    <property type="entry name" value="TPM_phosphatase"/>
    <property type="match status" value="1"/>
</dbReference>
<dbReference type="PANTHER" id="PTHR30373:SF2">
    <property type="entry name" value="UPF0603 PROTEIN YGCG"/>
    <property type="match status" value="1"/>
</dbReference>
<evidence type="ECO:0000259" key="2">
    <source>
        <dbReference type="Pfam" id="PF04536"/>
    </source>
</evidence>
<dbReference type="AlphaFoldDB" id="V5WKG9"/>
<dbReference type="Gene3D" id="3.10.310.50">
    <property type="match status" value="1"/>
</dbReference>
<gene>
    <name evidence="3" type="ORF">L21SP2_2336</name>
</gene>
<organism evidence="3 4">
    <name type="scientific">Salinispira pacifica</name>
    <dbReference type="NCBI Taxonomy" id="1307761"/>
    <lineage>
        <taxon>Bacteria</taxon>
        <taxon>Pseudomonadati</taxon>
        <taxon>Spirochaetota</taxon>
        <taxon>Spirochaetia</taxon>
        <taxon>Spirochaetales</taxon>
        <taxon>Spirochaetaceae</taxon>
        <taxon>Salinispira</taxon>
    </lineage>
</organism>
<dbReference type="HOGENOM" id="CLU_035211_1_2_12"/>
<dbReference type="InterPro" id="IPR007621">
    <property type="entry name" value="TPM_dom"/>
</dbReference>
<evidence type="ECO:0000313" key="4">
    <source>
        <dbReference type="Proteomes" id="UP000018680"/>
    </source>
</evidence>
<reference evidence="3 4" key="1">
    <citation type="journal article" date="2015" name="Stand. Genomic Sci.">
        <title>Complete genome sequence and description of Salinispira pacifica gen. nov., sp. nov., a novel spirochaete isolated form a hypersaline microbial mat.</title>
        <authorList>
            <person name="Ben Hania W."/>
            <person name="Joseph M."/>
            <person name="Schumann P."/>
            <person name="Bunk B."/>
            <person name="Fiebig A."/>
            <person name="Sproer C."/>
            <person name="Klenk H.P."/>
            <person name="Fardeau M.L."/>
            <person name="Spring S."/>
        </authorList>
    </citation>
    <scope>NUCLEOTIDE SEQUENCE [LARGE SCALE GENOMIC DNA]</scope>
    <source>
        <strain evidence="3 4">L21-RPul-D2</strain>
    </source>
</reference>
<accession>V5WKG9</accession>
<evidence type="ECO:0000313" key="3">
    <source>
        <dbReference type="EMBL" id="AHC15691.1"/>
    </source>
</evidence>
<dbReference type="OrthoDB" id="9810918at2"/>
<dbReference type="PATRIC" id="fig|1307761.3.peg.2328"/>
<keyword evidence="1" id="KW-0472">Membrane</keyword>
<dbReference type="Proteomes" id="UP000018680">
    <property type="component" value="Chromosome"/>
</dbReference>
<feature type="transmembrane region" description="Helical" evidence="1">
    <location>
        <begin position="187"/>
        <end position="206"/>
    </location>
</feature>
<dbReference type="STRING" id="1307761.L21SP2_2336"/>
<feature type="domain" description="TPM" evidence="2">
    <location>
        <begin position="38"/>
        <end position="160"/>
    </location>
</feature>
<name>V5WKG9_9SPIO</name>
<dbReference type="PANTHER" id="PTHR30373">
    <property type="entry name" value="UPF0603 PROTEIN YGCG"/>
    <property type="match status" value="1"/>
</dbReference>
<keyword evidence="4" id="KW-1185">Reference proteome</keyword>
<dbReference type="eggNOG" id="COG1512">
    <property type="taxonomic scope" value="Bacteria"/>
</dbReference>
<dbReference type="RefSeq" id="WP_024268595.1">
    <property type="nucleotide sequence ID" value="NC_023035.1"/>
</dbReference>
<dbReference type="KEGG" id="slr:L21SP2_2336"/>
<sequence length="267" mass="28325">MDTPNINKTRRKGAALLLFLLIPAIIAAQNYPRLSGRVVDQAGMISRSSENRIEEQLMDLERSDSTQIVVVTVNSLDGMDIESYSIGLAEEWEIGTGEQDNGAILLVSKAEREIRIEVGYGLEGSLTDLISGRIIRNIITPAFKNGNYDEGIELAVGAMVSTVKGEYTGSGKLPGEDQAAASGDSTLSFLFPLIMFMFFSGFFNIFRGGHRRRSGNFWLWALLGMSAGRHHRGYHGGFGGGSFGGGSPGGFSGGGGGFGGGGASGGW</sequence>